<dbReference type="SUPFAM" id="SSF51206">
    <property type="entry name" value="cAMP-binding domain-like"/>
    <property type="match status" value="1"/>
</dbReference>
<dbReference type="Gene3D" id="2.60.120.10">
    <property type="entry name" value="Jelly Rolls"/>
    <property type="match status" value="1"/>
</dbReference>
<keyword evidence="2" id="KW-0472">Membrane</keyword>
<feature type="transmembrane region" description="Helical" evidence="2">
    <location>
        <begin position="6"/>
        <end position="23"/>
    </location>
</feature>
<feature type="region of interest" description="Disordered" evidence="1">
    <location>
        <begin position="213"/>
        <end position="240"/>
    </location>
</feature>
<evidence type="ECO:0000313" key="4">
    <source>
        <dbReference type="EMBL" id="SFR07345.1"/>
    </source>
</evidence>
<dbReference type="InterPro" id="IPR000595">
    <property type="entry name" value="cNMP-bd_dom"/>
</dbReference>
<feature type="compositionally biased region" description="Pro residues" evidence="1">
    <location>
        <begin position="217"/>
        <end position="233"/>
    </location>
</feature>
<dbReference type="EMBL" id="FOYI01000004">
    <property type="protein sequence ID" value="SFR07345.1"/>
    <property type="molecule type" value="Genomic_DNA"/>
</dbReference>
<dbReference type="Proteomes" id="UP000199302">
    <property type="component" value="Unassembled WGS sequence"/>
</dbReference>
<feature type="domain" description="Cyclic nucleotide-binding" evidence="3">
    <location>
        <begin position="92"/>
        <end position="206"/>
    </location>
</feature>
<organism evidence="4 5">
    <name type="scientific">Poseidonocella sedimentorum</name>
    <dbReference type="NCBI Taxonomy" id="871652"/>
    <lineage>
        <taxon>Bacteria</taxon>
        <taxon>Pseudomonadati</taxon>
        <taxon>Pseudomonadota</taxon>
        <taxon>Alphaproteobacteria</taxon>
        <taxon>Rhodobacterales</taxon>
        <taxon>Roseobacteraceae</taxon>
        <taxon>Poseidonocella</taxon>
    </lineage>
</organism>
<evidence type="ECO:0000259" key="3">
    <source>
        <dbReference type="PROSITE" id="PS50042"/>
    </source>
</evidence>
<proteinExistence type="predicted"/>
<dbReference type="AlphaFoldDB" id="A0A1I6DPI7"/>
<name>A0A1I6DPI7_9RHOB</name>
<dbReference type="PROSITE" id="PS50042">
    <property type="entry name" value="CNMP_BINDING_3"/>
    <property type="match status" value="1"/>
</dbReference>
<evidence type="ECO:0000313" key="5">
    <source>
        <dbReference type="Proteomes" id="UP000199302"/>
    </source>
</evidence>
<dbReference type="STRING" id="871652.SAMN04515673_104214"/>
<feature type="transmembrane region" description="Helical" evidence="2">
    <location>
        <begin position="52"/>
        <end position="75"/>
    </location>
</feature>
<dbReference type="RefSeq" id="WP_092079110.1">
    <property type="nucleotide sequence ID" value="NZ_FOYI01000004.1"/>
</dbReference>
<feature type="transmembrane region" description="Helical" evidence="2">
    <location>
        <begin position="28"/>
        <end position="46"/>
    </location>
</feature>
<keyword evidence="2" id="KW-1133">Transmembrane helix</keyword>
<keyword evidence="2" id="KW-0812">Transmembrane</keyword>
<protein>
    <recommendedName>
        <fullName evidence="3">Cyclic nucleotide-binding domain-containing protein</fullName>
    </recommendedName>
</protein>
<gene>
    <name evidence="4" type="ORF">SAMN04515673_104214</name>
</gene>
<dbReference type="InterPro" id="IPR014710">
    <property type="entry name" value="RmlC-like_jellyroll"/>
</dbReference>
<keyword evidence="5" id="KW-1185">Reference proteome</keyword>
<evidence type="ECO:0000256" key="2">
    <source>
        <dbReference type="SAM" id="Phobius"/>
    </source>
</evidence>
<sequence>MSIDQGLAVVLFAGLLFKAAGFLVRDELVLRALVVIGMACDIAFYTLQPNPILHSILTNGFLTAINLLLIVLIVLERTTLSMSDREKALFAAFPTLRPGQFRRVVRHARWHRAEAQAQLIDEGAPVERLFYIQSPRFEIEKQGQRYSAEGPAFAGELVFLKGGLSSASVWVPAGSDYISFDSAALHRTMARSVPLSNAMIALFGEDLARKVANSVPLPCPPPQDPPPTSPSPAPEFEQAG</sequence>
<accession>A0A1I6DPI7</accession>
<dbReference type="OrthoDB" id="7638398at2"/>
<dbReference type="InterPro" id="IPR018490">
    <property type="entry name" value="cNMP-bd_dom_sf"/>
</dbReference>
<evidence type="ECO:0000256" key="1">
    <source>
        <dbReference type="SAM" id="MobiDB-lite"/>
    </source>
</evidence>
<reference evidence="4 5" key="1">
    <citation type="submission" date="2016-10" db="EMBL/GenBank/DDBJ databases">
        <authorList>
            <person name="de Groot N.N."/>
        </authorList>
    </citation>
    <scope>NUCLEOTIDE SEQUENCE [LARGE SCALE GENOMIC DNA]</scope>
    <source>
        <strain evidence="5">KMM 9023,NRIC 0796,JCM 17311,KCTC 23692</strain>
    </source>
</reference>